<evidence type="ECO:0000313" key="1">
    <source>
        <dbReference type="EMBL" id="APC98007.1"/>
    </source>
</evidence>
<dbReference type="EMBL" id="CP009655">
    <property type="protein sequence ID" value="APC98007.1"/>
    <property type="molecule type" value="Genomic_DNA"/>
</dbReference>
<reference evidence="2" key="1">
    <citation type="submission" date="2014-10" db="EMBL/GenBank/DDBJ databases">
        <authorList>
            <person name="Kuske C.R."/>
            <person name="Challacombe J.F."/>
            <person name="Daligault H.E."/>
            <person name="Davenport K.W."/>
            <person name="Johnson S.L."/>
            <person name="Siddaramappa S."/>
            <person name="Petersen J.M."/>
        </authorList>
    </citation>
    <scope>NUCLEOTIDE SEQUENCE [LARGE SCALE GENOMIC DNA]</scope>
    <source>
        <strain evidence="2">CA97-1460</strain>
        <plasmid evidence="2">pfcd_1</plasmid>
    </source>
</reference>
<dbReference type="AlphaFoldDB" id="A0A1J0KW99"/>
<geneLocation type="plasmid" evidence="2">
    <name>pfcd_1</name>
</geneLocation>
<dbReference type="InterPro" id="IPR007460">
    <property type="entry name" value="BrnT_toxin"/>
</dbReference>
<dbReference type="RefSeq" id="WP_071664808.1">
    <property type="nucleotide sequence ID" value="NZ_CP009655.1"/>
</dbReference>
<keyword evidence="2" id="KW-1185">Reference proteome</keyword>
<organism evidence="1 2">
    <name type="scientific">Francisella frigiditurris</name>
    <dbReference type="NCBI Taxonomy" id="1542390"/>
    <lineage>
        <taxon>Bacteria</taxon>
        <taxon>Pseudomonadati</taxon>
        <taxon>Pseudomonadota</taxon>
        <taxon>Gammaproteobacteria</taxon>
        <taxon>Thiotrichales</taxon>
        <taxon>Francisellaceae</taxon>
        <taxon>Francisella</taxon>
    </lineage>
</organism>
<dbReference type="KEGG" id="frc:KX01_1863"/>
<gene>
    <name evidence="1" type="ORF">KX01_1863</name>
</gene>
<evidence type="ECO:0000313" key="2">
    <source>
        <dbReference type="Proteomes" id="UP000182521"/>
    </source>
</evidence>
<dbReference type="Gene3D" id="3.10.450.530">
    <property type="entry name" value="Ribonuclease toxin, BrnT, of type II toxin-antitoxin system"/>
    <property type="match status" value="1"/>
</dbReference>
<proteinExistence type="predicted"/>
<protein>
    <recommendedName>
        <fullName evidence="3">BrnT family toxin</fullName>
    </recommendedName>
</protein>
<keyword evidence="1" id="KW-0614">Plasmid</keyword>
<evidence type="ECO:0008006" key="3">
    <source>
        <dbReference type="Google" id="ProtNLM"/>
    </source>
</evidence>
<dbReference type="Proteomes" id="UP000182521">
    <property type="component" value="Plasmid pFCD_1"/>
</dbReference>
<dbReference type="InterPro" id="IPR038573">
    <property type="entry name" value="BrnT_sf"/>
</dbReference>
<name>A0A1J0KW99_9GAMM</name>
<accession>A0A1J0KW99</accession>
<sequence>MLEFEWDNKKNKSNIEKHKLPFELAKYVFECGNFERYIDDKKQYNETRYIGFGELENILFCVSYTIRKNKIRIISFRRARQKELDKVRAKK</sequence>
<dbReference type="Pfam" id="PF04365">
    <property type="entry name" value="BrnT_toxin"/>
    <property type="match status" value="1"/>
</dbReference>